<feature type="domain" description="Uracil-DNA glycosylase-like" evidence="10">
    <location>
        <begin position="68"/>
        <end position="248"/>
    </location>
</feature>
<evidence type="ECO:0000259" key="10">
    <source>
        <dbReference type="SMART" id="SM00986"/>
    </source>
</evidence>
<protein>
    <recommendedName>
        <fullName evidence="2">Type-4 uracil-DNA glycosylase</fullName>
    </recommendedName>
</protein>
<keyword evidence="8" id="KW-0411">Iron-sulfur</keyword>
<dbReference type="GO" id="GO:0046872">
    <property type="term" value="F:metal ion binding"/>
    <property type="evidence" value="ECO:0007669"/>
    <property type="project" value="UniProtKB-KW"/>
</dbReference>
<dbReference type="SMART" id="SM00987">
    <property type="entry name" value="UreE_C"/>
    <property type="match status" value="1"/>
</dbReference>
<sequence>MAATEPGPTPDRAALTKPVYKVGMAETESAPGAQEFIPPQADTIDQLRAAATGCRGCELYRDASQTVFGRGDESARVVFVGEQPGDMEDQKGLPFVGPAGRVLRRAVDDAGIEPGHIYLTNAVKHFRFELRGKRRIHQTPDRVHITACRPWLVAEFARLRPEVVVVLGATAAKALLGPTFRVTRQRGELLPWPAAAQRPEDFIRVPVDNTGKVADAPAARLLATIHPSAVLRADNQDVAYDGLVADLKVAARALR</sequence>
<evidence type="ECO:0000256" key="6">
    <source>
        <dbReference type="ARBA" id="ARBA00022801"/>
    </source>
</evidence>
<evidence type="ECO:0000256" key="4">
    <source>
        <dbReference type="ARBA" id="ARBA00022723"/>
    </source>
</evidence>
<dbReference type="AlphaFoldDB" id="A0A1A8Z2X6"/>
<dbReference type="SUPFAM" id="SSF52141">
    <property type="entry name" value="Uracil-DNA glycosylase-like"/>
    <property type="match status" value="1"/>
</dbReference>
<organism evidence="11 12">
    <name type="scientific">Micromonospora narathiwatensis</name>
    <dbReference type="NCBI Taxonomy" id="299146"/>
    <lineage>
        <taxon>Bacteria</taxon>
        <taxon>Bacillati</taxon>
        <taxon>Actinomycetota</taxon>
        <taxon>Actinomycetes</taxon>
        <taxon>Micromonosporales</taxon>
        <taxon>Micromonosporaceae</taxon>
        <taxon>Micromonospora</taxon>
    </lineage>
</organism>
<dbReference type="EMBL" id="LT594324">
    <property type="protein sequence ID" value="SBT38162.1"/>
    <property type="molecule type" value="Genomic_DNA"/>
</dbReference>
<evidence type="ECO:0000313" key="12">
    <source>
        <dbReference type="Proteomes" id="UP000198765"/>
    </source>
</evidence>
<keyword evidence="9" id="KW-0234">DNA repair</keyword>
<accession>A0A1A8Z2X6</accession>
<dbReference type="PATRIC" id="fig|299146.4.peg.321"/>
<keyword evidence="7" id="KW-0408">Iron</keyword>
<reference evidence="11 12" key="1">
    <citation type="submission" date="2016-06" db="EMBL/GenBank/DDBJ databases">
        <authorList>
            <person name="Kjaerup R.B."/>
            <person name="Dalgaard T.S."/>
            <person name="Juul-Madsen H.R."/>
        </authorList>
    </citation>
    <scope>NUCLEOTIDE SEQUENCE [LARGE SCALE GENOMIC DNA]</scope>
    <source>
        <strain evidence="11 12">DSM 45248</strain>
    </source>
</reference>
<name>A0A1A8Z2X6_9ACTN</name>
<proteinExistence type="inferred from homology"/>
<comment type="similarity">
    <text evidence="1">Belongs to the uracil-DNA glycosylase (UDG) superfamily. Type 4 (UDGa) family.</text>
</comment>
<keyword evidence="6" id="KW-0378">Hydrolase</keyword>
<gene>
    <name evidence="11" type="ORF">GA0070621_0322</name>
</gene>
<dbReference type="PANTHER" id="PTHR33693:SF9">
    <property type="entry name" value="TYPE-4 URACIL-DNA GLYCOSYLASE"/>
    <property type="match status" value="1"/>
</dbReference>
<dbReference type="SMART" id="SM00986">
    <property type="entry name" value="UDG"/>
    <property type="match status" value="1"/>
</dbReference>
<dbReference type="InterPro" id="IPR051536">
    <property type="entry name" value="UDG_Type-4/5"/>
</dbReference>
<dbReference type="CDD" id="cd10030">
    <property type="entry name" value="UDG-F4_TTUDGA_SPO1dp_like"/>
    <property type="match status" value="1"/>
</dbReference>
<evidence type="ECO:0000256" key="8">
    <source>
        <dbReference type="ARBA" id="ARBA00023014"/>
    </source>
</evidence>
<keyword evidence="3" id="KW-0004">4Fe-4S</keyword>
<dbReference type="InterPro" id="IPR005122">
    <property type="entry name" value="Uracil-DNA_glycosylase-like"/>
</dbReference>
<dbReference type="GO" id="GO:0097506">
    <property type="term" value="F:deaminated base DNA N-glycosylase activity"/>
    <property type="evidence" value="ECO:0007669"/>
    <property type="project" value="UniProtKB-ARBA"/>
</dbReference>
<dbReference type="PANTHER" id="PTHR33693">
    <property type="entry name" value="TYPE-5 URACIL-DNA GLYCOSYLASE"/>
    <property type="match status" value="1"/>
</dbReference>
<dbReference type="Gene3D" id="3.40.470.10">
    <property type="entry name" value="Uracil-DNA glycosylase-like domain"/>
    <property type="match status" value="1"/>
</dbReference>
<keyword evidence="12" id="KW-1185">Reference proteome</keyword>
<evidence type="ECO:0000256" key="2">
    <source>
        <dbReference type="ARBA" id="ARBA00019403"/>
    </source>
</evidence>
<evidence type="ECO:0000256" key="7">
    <source>
        <dbReference type="ARBA" id="ARBA00023004"/>
    </source>
</evidence>
<evidence type="ECO:0000313" key="11">
    <source>
        <dbReference type="EMBL" id="SBT38162.1"/>
    </source>
</evidence>
<dbReference type="Pfam" id="PF03167">
    <property type="entry name" value="UDG"/>
    <property type="match status" value="1"/>
</dbReference>
<dbReference type="InterPro" id="IPR005273">
    <property type="entry name" value="Ura-DNA_glyco_family4"/>
</dbReference>
<dbReference type="GO" id="GO:0051539">
    <property type="term" value="F:4 iron, 4 sulfur cluster binding"/>
    <property type="evidence" value="ECO:0007669"/>
    <property type="project" value="UniProtKB-KW"/>
</dbReference>
<keyword evidence="4" id="KW-0479">Metal-binding</keyword>
<dbReference type="GO" id="GO:0006281">
    <property type="term" value="P:DNA repair"/>
    <property type="evidence" value="ECO:0007669"/>
    <property type="project" value="UniProtKB-KW"/>
</dbReference>
<evidence type="ECO:0000256" key="5">
    <source>
        <dbReference type="ARBA" id="ARBA00022763"/>
    </source>
</evidence>
<dbReference type="Proteomes" id="UP000198765">
    <property type="component" value="Chromosome I"/>
</dbReference>
<dbReference type="InterPro" id="IPR036895">
    <property type="entry name" value="Uracil-DNA_glycosylase-like_sf"/>
</dbReference>
<dbReference type="NCBIfam" id="TIGR03914">
    <property type="entry name" value="UDG_fam_dom"/>
    <property type="match status" value="1"/>
</dbReference>
<keyword evidence="5" id="KW-0227">DNA damage</keyword>
<evidence type="ECO:0000256" key="1">
    <source>
        <dbReference type="ARBA" id="ARBA00006521"/>
    </source>
</evidence>
<evidence type="ECO:0000256" key="3">
    <source>
        <dbReference type="ARBA" id="ARBA00022485"/>
    </source>
</evidence>
<evidence type="ECO:0000256" key="9">
    <source>
        <dbReference type="ARBA" id="ARBA00023204"/>
    </source>
</evidence>